<proteinExistence type="inferred from homology"/>
<organism evidence="6 7">
    <name type="scientific">Chlamydomonas eustigma</name>
    <dbReference type="NCBI Taxonomy" id="1157962"/>
    <lineage>
        <taxon>Eukaryota</taxon>
        <taxon>Viridiplantae</taxon>
        <taxon>Chlorophyta</taxon>
        <taxon>core chlorophytes</taxon>
        <taxon>Chlorophyceae</taxon>
        <taxon>CS clade</taxon>
        <taxon>Chlamydomonadales</taxon>
        <taxon>Chlamydomonadaceae</taxon>
        <taxon>Chlamydomonas</taxon>
    </lineage>
</organism>
<dbReference type="EMBL" id="BEGY01000007">
    <property type="protein sequence ID" value="GAX74391.1"/>
    <property type="molecule type" value="Genomic_DNA"/>
</dbReference>
<dbReference type="SUPFAM" id="SSF75217">
    <property type="entry name" value="alpha/beta knot"/>
    <property type="match status" value="1"/>
</dbReference>
<dbReference type="GO" id="GO:0006364">
    <property type="term" value="P:rRNA processing"/>
    <property type="evidence" value="ECO:0007669"/>
    <property type="project" value="InterPro"/>
</dbReference>
<dbReference type="InterPro" id="IPR003742">
    <property type="entry name" value="RlmH-like"/>
</dbReference>
<evidence type="ECO:0000313" key="7">
    <source>
        <dbReference type="Proteomes" id="UP000232323"/>
    </source>
</evidence>
<evidence type="ECO:0000256" key="3">
    <source>
        <dbReference type="ARBA" id="ARBA00022691"/>
    </source>
</evidence>
<feature type="region of interest" description="Disordered" evidence="5">
    <location>
        <begin position="1"/>
        <end position="20"/>
    </location>
</feature>
<dbReference type="Proteomes" id="UP000232323">
    <property type="component" value="Unassembled WGS sequence"/>
</dbReference>
<keyword evidence="3" id="KW-0949">S-adenosyl-L-methionine</keyword>
<comment type="similarity">
    <text evidence="4">Belongs to the RNA methyltransferase RlmH family.</text>
</comment>
<keyword evidence="2" id="KW-0808">Transferase</keyword>
<evidence type="ECO:0000256" key="1">
    <source>
        <dbReference type="ARBA" id="ARBA00022603"/>
    </source>
</evidence>
<dbReference type="Gene3D" id="3.40.1280.10">
    <property type="match status" value="1"/>
</dbReference>
<dbReference type="PANTHER" id="PTHR33603:SF1">
    <property type="entry name" value="RIBOSOMAL RNA LARGE SUBUNIT METHYLTRANSFERASE H"/>
    <property type="match status" value="1"/>
</dbReference>
<dbReference type="GO" id="GO:0008168">
    <property type="term" value="F:methyltransferase activity"/>
    <property type="evidence" value="ECO:0007669"/>
    <property type="project" value="UniProtKB-KW"/>
</dbReference>
<keyword evidence="1" id="KW-0489">Methyltransferase</keyword>
<feature type="compositionally biased region" description="Polar residues" evidence="5">
    <location>
        <begin position="1"/>
        <end position="16"/>
    </location>
</feature>
<evidence type="ECO:0000313" key="6">
    <source>
        <dbReference type="EMBL" id="GAX74391.1"/>
    </source>
</evidence>
<evidence type="ECO:0000256" key="4">
    <source>
        <dbReference type="ARBA" id="ARBA00038303"/>
    </source>
</evidence>
<name>A0A250WU85_9CHLO</name>
<dbReference type="InterPro" id="IPR029026">
    <property type="entry name" value="tRNA_m1G_MTases_N"/>
</dbReference>
<accession>A0A250WU85</accession>
<evidence type="ECO:0000256" key="5">
    <source>
        <dbReference type="SAM" id="MobiDB-lite"/>
    </source>
</evidence>
<dbReference type="AlphaFoldDB" id="A0A250WU85"/>
<comment type="caution">
    <text evidence="6">The sequence shown here is derived from an EMBL/GenBank/DDBJ whole genome shotgun (WGS) entry which is preliminary data.</text>
</comment>
<protein>
    <recommendedName>
        <fullName evidence="8">RNA methyltransferase At5g10620</fullName>
    </recommendedName>
</protein>
<evidence type="ECO:0008006" key="8">
    <source>
        <dbReference type="Google" id="ProtNLM"/>
    </source>
</evidence>
<dbReference type="HAMAP" id="MF_00658">
    <property type="entry name" value="23SrRNA_methyltr_H"/>
    <property type="match status" value="1"/>
</dbReference>
<reference evidence="6 7" key="1">
    <citation type="submission" date="2017-08" db="EMBL/GenBank/DDBJ databases">
        <title>Acidophilic green algal genome provides insights into adaptation to an acidic environment.</title>
        <authorList>
            <person name="Hirooka S."/>
            <person name="Hirose Y."/>
            <person name="Kanesaki Y."/>
            <person name="Higuchi S."/>
            <person name="Fujiwara T."/>
            <person name="Onuma R."/>
            <person name="Era A."/>
            <person name="Ohbayashi R."/>
            <person name="Uzuka A."/>
            <person name="Nozaki H."/>
            <person name="Yoshikawa H."/>
            <person name="Miyagishima S.Y."/>
        </authorList>
    </citation>
    <scope>NUCLEOTIDE SEQUENCE [LARGE SCALE GENOMIC DNA]</scope>
    <source>
        <strain evidence="6 7">NIES-2499</strain>
    </source>
</reference>
<dbReference type="OrthoDB" id="429744at2759"/>
<dbReference type="PANTHER" id="PTHR33603">
    <property type="entry name" value="METHYLTRANSFERASE"/>
    <property type="match status" value="1"/>
</dbReference>
<dbReference type="Pfam" id="PF02590">
    <property type="entry name" value="SPOUT_MTase"/>
    <property type="match status" value="1"/>
</dbReference>
<dbReference type="InterPro" id="IPR029028">
    <property type="entry name" value="Alpha/beta_knot_MTases"/>
</dbReference>
<gene>
    <name evidence="6" type="ORF">CEUSTIGMA_g1839.t1</name>
</gene>
<sequence>MLSTSRSQFHNPRICNSSAAPVASSSASTTFSTNILARDVRLIHLKIVSVGKGNSPGAVLMAEEWAEKVRRYTTLTEVQIKPNPKKTTNVEIQKQAEGEKVLKAVDARDWIVLLDERGRSMKSEDMAQLIGKAGDRGSPVVFCIGGPFGHSDAVRERANESIRLSDMVLNHQVAHVVLLEQVYRGWTILRGEPYHH</sequence>
<evidence type="ECO:0000256" key="2">
    <source>
        <dbReference type="ARBA" id="ARBA00022679"/>
    </source>
</evidence>
<dbReference type="GO" id="GO:0032259">
    <property type="term" value="P:methylation"/>
    <property type="evidence" value="ECO:0007669"/>
    <property type="project" value="UniProtKB-KW"/>
</dbReference>
<dbReference type="STRING" id="1157962.A0A250WU85"/>
<dbReference type="CDD" id="cd18081">
    <property type="entry name" value="RlmH-like"/>
    <property type="match status" value="1"/>
</dbReference>
<keyword evidence="7" id="KW-1185">Reference proteome</keyword>